<dbReference type="Pfam" id="PF14026">
    <property type="entry name" value="SCO4226-like"/>
    <property type="match status" value="1"/>
</dbReference>
<organism evidence="1 2">
    <name type="scientific">Ramlibacter alkalitolerans</name>
    <dbReference type="NCBI Taxonomy" id="2039631"/>
    <lineage>
        <taxon>Bacteria</taxon>
        <taxon>Pseudomonadati</taxon>
        <taxon>Pseudomonadota</taxon>
        <taxon>Betaproteobacteria</taxon>
        <taxon>Burkholderiales</taxon>
        <taxon>Comamonadaceae</taxon>
        <taxon>Ramlibacter</taxon>
    </lineage>
</organism>
<dbReference type="EMBL" id="JAEQND010000001">
    <property type="protein sequence ID" value="MBL0423479.1"/>
    <property type="molecule type" value="Genomic_DNA"/>
</dbReference>
<dbReference type="InterPro" id="IPR025336">
    <property type="entry name" value="SCO4226-like"/>
</dbReference>
<protein>
    <submittedName>
        <fullName evidence="1">DUF4242 domain-containing protein</fullName>
    </submittedName>
</protein>
<name>A0ABS1JGY1_9BURK</name>
<evidence type="ECO:0000313" key="1">
    <source>
        <dbReference type="EMBL" id="MBL0423479.1"/>
    </source>
</evidence>
<comment type="caution">
    <text evidence="1">The sequence shown here is derived from an EMBL/GenBank/DDBJ whole genome shotgun (WGS) entry which is preliminary data.</text>
</comment>
<reference evidence="1 2" key="1">
    <citation type="journal article" date="2017" name="Int. J. Syst. Evol. Microbiol.">
        <title>Ramlibacter alkalitolerans sp. nov., alkali-tolerant bacterium isolated from soil of ginseng.</title>
        <authorList>
            <person name="Lee D.H."/>
            <person name="Cha C.J."/>
        </authorList>
    </citation>
    <scope>NUCLEOTIDE SEQUENCE [LARGE SCALE GENOMIC DNA]</scope>
    <source>
        <strain evidence="1 2">KACC 19305</strain>
    </source>
</reference>
<proteinExistence type="predicted"/>
<gene>
    <name evidence="1" type="ORF">JI746_00025</name>
</gene>
<dbReference type="RefSeq" id="WP_201686733.1">
    <property type="nucleotide sequence ID" value="NZ_JAEQND010000001.1"/>
</dbReference>
<sequence length="90" mass="9655">MKRYLIEREIAGVGKLNGEQLKGAAETSNAALAHLAGKVQWVQSFVADDKTFCIYLADGEAAVHEHARISGFPASRVTELRGVIDPMTGA</sequence>
<keyword evidence="2" id="KW-1185">Reference proteome</keyword>
<accession>A0ABS1JGY1</accession>
<dbReference type="Proteomes" id="UP000622707">
    <property type="component" value="Unassembled WGS sequence"/>
</dbReference>
<evidence type="ECO:0000313" key="2">
    <source>
        <dbReference type="Proteomes" id="UP000622707"/>
    </source>
</evidence>